<evidence type="ECO:0000313" key="2">
    <source>
        <dbReference type="Proteomes" id="UP000198460"/>
    </source>
</evidence>
<accession>A0A238H249</accession>
<evidence type="ECO:0000313" key="1">
    <source>
        <dbReference type="EMBL" id="SMF99265.1"/>
    </source>
</evidence>
<gene>
    <name evidence="1" type="ORF">BSIN_2486</name>
</gene>
<dbReference type="AlphaFoldDB" id="A0A238H249"/>
<organism evidence="1 2">
    <name type="scientific">Burkholderia singularis</name>
    <dbReference type="NCBI Taxonomy" id="1503053"/>
    <lineage>
        <taxon>Bacteria</taxon>
        <taxon>Pseudomonadati</taxon>
        <taxon>Pseudomonadota</taxon>
        <taxon>Betaproteobacteria</taxon>
        <taxon>Burkholderiales</taxon>
        <taxon>Burkholderiaceae</taxon>
        <taxon>Burkholderia</taxon>
        <taxon>pseudomallei group</taxon>
    </lineage>
</organism>
<dbReference type="EMBL" id="FXAN01000039">
    <property type="protein sequence ID" value="SMF99265.1"/>
    <property type="molecule type" value="Genomic_DNA"/>
</dbReference>
<protein>
    <submittedName>
        <fullName evidence="1">Uncharacterized protein</fullName>
    </submittedName>
</protein>
<sequence>MHRAFCAAWASNRTGRPAATCADCRDYAHERSLAPPPKAHYCN</sequence>
<dbReference type="Proteomes" id="UP000198460">
    <property type="component" value="Unassembled WGS sequence"/>
</dbReference>
<proteinExistence type="predicted"/>
<reference evidence="1 2" key="1">
    <citation type="submission" date="2017-04" db="EMBL/GenBank/DDBJ databases">
        <authorList>
            <person name="Afonso C.L."/>
            <person name="Miller P.J."/>
            <person name="Scott M.A."/>
            <person name="Spackman E."/>
            <person name="Goraichik I."/>
            <person name="Dimitrov K.M."/>
            <person name="Suarez D.L."/>
            <person name="Swayne D.E."/>
        </authorList>
    </citation>
    <scope>NUCLEOTIDE SEQUENCE [LARGE SCALE GENOMIC DNA]</scope>
    <source>
        <strain evidence="1">LMG 28154</strain>
    </source>
</reference>
<name>A0A238H249_9BURK</name>